<dbReference type="GO" id="GO:0004113">
    <property type="term" value="F:2',3'-cyclic-nucleotide 3'-phosphodiesterase activity"/>
    <property type="evidence" value="ECO:0007669"/>
    <property type="project" value="InterPro"/>
</dbReference>
<feature type="active site" description="Proton donor" evidence="2">
    <location>
        <position position="37"/>
    </location>
</feature>
<proteinExistence type="inferred from homology"/>
<dbReference type="EMBL" id="JACIJE010000003">
    <property type="protein sequence ID" value="MBB5689507.1"/>
    <property type="molecule type" value="Genomic_DNA"/>
</dbReference>
<dbReference type="NCBIfam" id="TIGR02258">
    <property type="entry name" value="2_5_ligase"/>
    <property type="match status" value="1"/>
</dbReference>
<protein>
    <recommendedName>
        <fullName evidence="2">RNA 2',3'-cyclic phosphodiesterase</fullName>
        <shortName evidence="2">RNA 2',3'-CPDase</shortName>
        <ecNumber evidence="2">3.1.4.58</ecNumber>
    </recommendedName>
</protein>
<comment type="caution">
    <text evidence="3">The sequence shown here is derived from an EMBL/GenBank/DDBJ whole genome shotgun (WGS) entry which is preliminary data.</text>
</comment>
<comment type="function">
    <text evidence="2">Hydrolyzes RNA 2',3'-cyclic phosphodiester to an RNA 2'-phosphomonoester.</text>
</comment>
<evidence type="ECO:0000313" key="3">
    <source>
        <dbReference type="EMBL" id="MBB5689507.1"/>
    </source>
</evidence>
<sequence>MLRLFVALGLPPDLRGEVSRLAGGIPGAKWVPPENYHLTLRFIGEIENWRAQEVDDALAAVRGTAFELSLAGLGTFEKAGRIHALWVGAARSEALAHLQAKVETALQRIGLPPERKKFSPHVTIARTERAPPEKVIAFVQAHNLFRATPVRVEHFTLFSSRLGKEASVYTPEVEYDLAVRAAA</sequence>
<feature type="short sequence motif" description="HXTX 2" evidence="2">
    <location>
        <begin position="121"/>
        <end position="124"/>
    </location>
</feature>
<accession>A0A840XZA9</accession>
<dbReference type="PANTHER" id="PTHR35561:SF1">
    <property type="entry name" value="RNA 2',3'-CYCLIC PHOSPHODIESTERASE"/>
    <property type="match status" value="1"/>
</dbReference>
<dbReference type="InterPro" id="IPR009097">
    <property type="entry name" value="Cyclic_Pdiesterase"/>
</dbReference>
<evidence type="ECO:0000313" key="4">
    <source>
        <dbReference type="Proteomes" id="UP000562254"/>
    </source>
</evidence>
<dbReference type="PANTHER" id="PTHR35561">
    <property type="entry name" value="RNA 2',3'-CYCLIC PHOSPHODIESTERASE"/>
    <property type="match status" value="1"/>
</dbReference>
<feature type="short sequence motif" description="HXTX 1" evidence="2">
    <location>
        <begin position="37"/>
        <end position="40"/>
    </location>
</feature>
<comment type="catalytic activity">
    <reaction evidence="2">
        <text>a 3'-end 2',3'-cyclophospho-ribonucleotide-RNA + H2O = a 3'-end 2'-phospho-ribonucleotide-RNA + H(+)</text>
        <dbReference type="Rhea" id="RHEA:11828"/>
        <dbReference type="Rhea" id="RHEA-COMP:10464"/>
        <dbReference type="Rhea" id="RHEA-COMP:17353"/>
        <dbReference type="ChEBI" id="CHEBI:15377"/>
        <dbReference type="ChEBI" id="CHEBI:15378"/>
        <dbReference type="ChEBI" id="CHEBI:83064"/>
        <dbReference type="ChEBI" id="CHEBI:173113"/>
        <dbReference type="EC" id="3.1.4.58"/>
    </reaction>
</comment>
<comment type="similarity">
    <text evidence="2">Belongs to the 2H phosphoesterase superfamily. ThpR family.</text>
</comment>
<gene>
    <name evidence="3" type="ORF">FHS88_001632</name>
</gene>
<dbReference type="Gene3D" id="3.90.1140.10">
    <property type="entry name" value="Cyclic phosphodiesterase"/>
    <property type="match status" value="1"/>
</dbReference>
<feature type="active site" description="Proton acceptor" evidence="2">
    <location>
        <position position="121"/>
    </location>
</feature>
<dbReference type="Pfam" id="PF13563">
    <property type="entry name" value="2_5_RNA_ligase2"/>
    <property type="match status" value="1"/>
</dbReference>
<dbReference type="EC" id="3.1.4.58" evidence="2"/>
<organism evidence="3 4">
    <name type="scientific">Neoroseomonas alkaliterrae</name>
    <dbReference type="NCBI Taxonomy" id="1452450"/>
    <lineage>
        <taxon>Bacteria</taxon>
        <taxon>Pseudomonadati</taxon>
        <taxon>Pseudomonadota</taxon>
        <taxon>Alphaproteobacteria</taxon>
        <taxon>Acetobacterales</taxon>
        <taxon>Acetobacteraceae</taxon>
        <taxon>Neoroseomonas</taxon>
    </lineage>
</organism>
<evidence type="ECO:0000256" key="2">
    <source>
        <dbReference type="HAMAP-Rule" id="MF_01940"/>
    </source>
</evidence>
<dbReference type="Proteomes" id="UP000562254">
    <property type="component" value="Unassembled WGS sequence"/>
</dbReference>
<keyword evidence="4" id="KW-1185">Reference proteome</keyword>
<keyword evidence="1 2" id="KW-0378">Hydrolase</keyword>
<keyword evidence="3" id="KW-0436">Ligase</keyword>
<dbReference type="InterPro" id="IPR004175">
    <property type="entry name" value="RNA_CPDase"/>
</dbReference>
<dbReference type="RefSeq" id="WP_184483355.1">
    <property type="nucleotide sequence ID" value="NZ_JAAEDJ010000147.1"/>
</dbReference>
<dbReference type="HAMAP" id="MF_01940">
    <property type="entry name" value="RNA_CPDase"/>
    <property type="match status" value="1"/>
</dbReference>
<evidence type="ECO:0000256" key="1">
    <source>
        <dbReference type="ARBA" id="ARBA00022801"/>
    </source>
</evidence>
<dbReference type="AlphaFoldDB" id="A0A840XZA9"/>
<reference evidence="3 4" key="1">
    <citation type="submission" date="2020-08" db="EMBL/GenBank/DDBJ databases">
        <title>Genomic Encyclopedia of Type Strains, Phase IV (KMG-IV): sequencing the most valuable type-strain genomes for metagenomic binning, comparative biology and taxonomic classification.</title>
        <authorList>
            <person name="Goeker M."/>
        </authorList>
    </citation>
    <scope>NUCLEOTIDE SEQUENCE [LARGE SCALE GENOMIC DNA]</scope>
    <source>
        <strain evidence="3 4">DSM 25895</strain>
    </source>
</reference>
<name>A0A840XZA9_9PROT</name>
<dbReference type="GO" id="GO:0008664">
    <property type="term" value="F:RNA 2',3'-cyclic 3'-phosphodiesterase activity"/>
    <property type="evidence" value="ECO:0007669"/>
    <property type="project" value="UniProtKB-EC"/>
</dbReference>
<dbReference type="GO" id="GO:0016874">
    <property type="term" value="F:ligase activity"/>
    <property type="evidence" value="ECO:0007669"/>
    <property type="project" value="UniProtKB-KW"/>
</dbReference>
<dbReference type="SUPFAM" id="SSF55144">
    <property type="entry name" value="LigT-like"/>
    <property type="match status" value="1"/>
</dbReference>